<protein>
    <submittedName>
        <fullName evidence="1">Uncharacterized protein</fullName>
    </submittedName>
</protein>
<proteinExistence type="predicted"/>
<dbReference type="AlphaFoldDB" id="A0A1I0N674"/>
<keyword evidence="2" id="KW-1185">Reference proteome</keyword>
<reference evidence="1 2" key="1">
    <citation type="submission" date="2016-10" db="EMBL/GenBank/DDBJ databases">
        <authorList>
            <person name="de Groot N.N."/>
        </authorList>
    </citation>
    <scope>NUCLEOTIDE SEQUENCE [LARGE SCALE GENOMIC DNA]</scope>
    <source>
        <strain evidence="1 2">DSM 9179</strain>
    </source>
</reference>
<accession>A0A1I0N674</accession>
<dbReference type="Proteomes" id="UP000199701">
    <property type="component" value="Unassembled WGS sequence"/>
</dbReference>
<sequence length="50" mass="6026">MNRKLELYHNIYIILSQRSYIINDILNLPITQKVVVYDIKSIIKKELSYD</sequence>
<organism evidence="1 2">
    <name type="scientific">[Clostridium] fimetarium</name>
    <dbReference type="NCBI Taxonomy" id="99656"/>
    <lineage>
        <taxon>Bacteria</taxon>
        <taxon>Bacillati</taxon>
        <taxon>Bacillota</taxon>
        <taxon>Clostridia</taxon>
        <taxon>Lachnospirales</taxon>
        <taxon>Lachnospiraceae</taxon>
    </lineage>
</organism>
<evidence type="ECO:0000313" key="2">
    <source>
        <dbReference type="Proteomes" id="UP000199701"/>
    </source>
</evidence>
<dbReference type="EMBL" id="FOJI01000002">
    <property type="protein sequence ID" value="SEV96291.1"/>
    <property type="molecule type" value="Genomic_DNA"/>
</dbReference>
<evidence type="ECO:0000313" key="1">
    <source>
        <dbReference type="EMBL" id="SEV96291.1"/>
    </source>
</evidence>
<gene>
    <name evidence="1" type="ORF">SAMN05421659_102388</name>
</gene>
<dbReference type="STRING" id="99656.SAMN05421659_102388"/>
<name>A0A1I0N674_9FIRM</name>